<dbReference type="InterPro" id="IPR027417">
    <property type="entry name" value="P-loop_NTPase"/>
</dbReference>
<dbReference type="GO" id="GO:1902600">
    <property type="term" value="P:proton transmembrane transport"/>
    <property type="evidence" value="ECO:0007669"/>
    <property type="project" value="InterPro"/>
</dbReference>
<protein>
    <submittedName>
        <fullName evidence="5">H+transporting two sector atpase alpha beta subunit central region</fullName>
    </submittedName>
</protein>
<feature type="domain" description="ATPase F1/V1/A1 complex alpha/beta subunit nucleotide-binding" evidence="3">
    <location>
        <begin position="144"/>
        <end position="238"/>
    </location>
</feature>
<sequence length="239" mass="26015">MAVPGAATPKDRPVPIEYRTIDRVSGPLLFVRDVSNAAYGEIVEIQLPNGERRQGQVLDSRKGLAIVQVFGATMGMNVEQTSVKFLGEVAQLPVSDELLGRVFNGLGEPRDGGPRIASKQRLEIVGNSMNPYSREEPSEFIQTGISSIDVMNTLVRGQKLPIFSGAGLPHNQIAAQLVRQAKLRDSSENFAVVFAALGITSEEANYFLKEFESTGALERAVVFLNLSSDPSMERVITPR</sequence>
<evidence type="ECO:0000259" key="4">
    <source>
        <dbReference type="Pfam" id="PF02874"/>
    </source>
</evidence>
<dbReference type="InterPro" id="IPR000194">
    <property type="entry name" value="ATPase_F1/V1/A1_a/bsu_nucl-bd"/>
</dbReference>
<comment type="caution">
    <text evidence="5">The sequence shown here is derived from an EMBL/GenBank/DDBJ whole genome shotgun (WGS) entry which is preliminary data.</text>
</comment>
<dbReference type="PANTHER" id="PTHR43389">
    <property type="entry name" value="V-TYPE PROTON ATPASE SUBUNIT B"/>
    <property type="match status" value="1"/>
</dbReference>
<dbReference type="PANTHER" id="PTHR43389:SF4">
    <property type="entry name" value="V-TYPE PROTON ATPASE SUBUNIT B"/>
    <property type="match status" value="1"/>
</dbReference>
<organism evidence="5">
    <name type="scientific">mine drainage metagenome</name>
    <dbReference type="NCBI Taxonomy" id="410659"/>
    <lineage>
        <taxon>unclassified sequences</taxon>
        <taxon>metagenomes</taxon>
        <taxon>ecological metagenomes</taxon>
    </lineage>
</organism>
<proteinExistence type="predicted"/>
<feature type="non-terminal residue" evidence="5">
    <location>
        <position position="239"/>
    </location>
</feature>
<accession>T0Y6I9</accession>
<keyword evidence="1" id="KW-0813">Transport</keyword>
<reference evidence="5" key="2">
    <citation type="journal article" date="2014" name="ISME J.">
        <title>Microbial stratification in low pH oxic and suboxic macroscopic growths along an acid mine drainage.</title>
        <authorList>
            <person name="Mendez-Garcia C."/>
            <person name="Mesa V."/>
            <person name="Sprenger R.R."/>
            <person name="Richter M."/>
            <person name="Diez M.S."/>
            <person name="Solano J."/>
            <person name="Bargiela R."/>
            <person name="Golyshina O.V."/>
            <person name="Manteca A."/>
            <person name="Ramos J.L."/>
            <person name="Gallego J.R."/>
            <person name="Llorente I."/>
            <person name="Martins Dos Santos V.A."/>
            <person name="Jensen O.N."/>
            <person name="Pelaez A.I."/>
            <person name="Sanchez J."/>
            <person name="Ferrer M."/>
        </authorList>
    </citation>
    <scope>NUCLEOTIDE SEQUENCE</scope>
</reference>
<reference evidence="5" key="1">
    <citation type="submission" date="2013-08" db="EMBL/GenBank/DDBJ databases">
        <authorList>
            <person name="Mendez C."/>
            <person name="Richter M."/>
            <person name="Ferrer M."/>
            <person name="Sanchez J."/>
        </authorList>
    </citation>
    <scope>NUCLEOTIDE SEQUENCE</scope>
</reference>
<feature type="domain" description="ATPase F1/V1/A1 complex alpha/beta subunit N-terminal" evidence="4">
    <location>
        <begin position="23"/>
        <end position="87"/>
    </location>
</feature>
<dbReference type="GO" id="GO:0046034">
    <property type="term" value="P:ATP metabolic process"/>
    <property type="evidence" value="ECO:0007669"/>
    <property type="project" value="InterPro"/>
</dbReference>
<keyword evidence="2" id="KW-0406">Ion transport</keyword>
<gene>
    <name evidence="5" type="ORF">B1A_21019</name>
</gene>
<dbReference type="Pfam" id="PF02874">
    <property type="entry name" value="ATP-synt_ab_N"/>
    <property type="match status" value="1"/>
</dbReference>
<name>T0Y6I9_9ZZZZ</name>
<dbReference type="AlphaFoldDB" id="T0Y6I9"/>
<dbReference type="InterPro" id="IPR004100">
    <property type="entry name" value="ATPase_F1/V1/A1_a/bsu_N"/>
</dbReference>
<dbReference type="Pfam" id="PF00006">
    <property type="entry name" value="ATP-synt_ab"/>
    <property type="match status" value="1"/>
</dbReference>
<dbReference type="CDD" id="cd18118">
    <property type="entry name" value="ATP-synt_V_A-type_beta_N"/>
    <property type="match status" value="1"/>
</dbReference>
<dbReference type="GO" id="GO:0005524">
    <property type="term" value="F:ATP binding"/>
    <property type="evidence" value="ECO:0007669"/>
    <property type="project" value="InterPro"/>
</dbReference>
<dbReference type="Gene3D" id="3.40.50.12240">
    <property type="match status" value="1"/>
</dbReference>
<evidence type="ECO:0000256" key="2">
    <source>
        <dbReference type="ARBA" id="ARBA00023065"/>
    </source>
</evidence>
<dbReference type="InterPro" id="IPR022879">
    <property type="entry name" value="V-ATPase_su_B/beta"/>
</dbReference>
<evidence type="ECO:0000256" key="1">
    <source>
        <dbReference type="ARBA" id="ARBA00022448"/>
    </source>
</evidence>
<dbReference type="EMBL" id="AUZX01015525">
    <property type="protein sequence ID" value="EQD28753.1"/>
    <property type="molecule type" value="Genomic_DNA"/>
</dbReference>
<evidence type="ECO:0000259" key="3">
    <source>
        <dbReference type="Pfam" id="PF00006"/>
    </source>
</evidence>
<dbReference type="SUPFAM" id="SSF52540">
    <property type="entry name" value="P-loop containing nucleoside triphosphate hydrolases"/>
    <property type="match status" value="1"/>
</dbReference>
<evidence type="ECO:0000313" key="5">
    <source>
        <dbReference type="EMBL" id="EQD28753.1"/>
    </source>
</evidence>